<evidence type="ECO:0000313" key="1">
    <source>
        <dbReference type="EMBL" id="AUJ78165.1"/>
    </source>
</evidence>
<dbReference type="EMBL" id="CP025001">
    <property type="protein sequence ID" value="AUJ78165.1"/>
    <property type="molecule type" value="Genomic_DNA"/>
</dbReference>
<reference evidence="1 2" key="1">
    <citation type="submission" date="2017-11" db="EMBL/GenBank/DDBJ databases">
        <title>Genome sequence and genome mining of multiple bioactive secondary metabolites from a deep sea-derived Bacillus siamensis SCSIO 05746.</title>
        <authorList>
            <person name="Pan H.-Q."/>
            <person name="Ju J.-H."/>
        </authorList>
    </citation>
    <scope>NUCLEOTIDE SEQUENCE [LARGE SCALE GENOMIC DNA]</scope>
    <source>
        <strain evidence="1 2">SCSIO 05746</strain>
    </source>
</reference>
<organism evidence="1 2">
    <name type="scientific">Bacillus siamensis</name>
    <dbReference type="NCBI Taxonomy" id="659243"/>
    <lineage>
        <taxon>Bacteria</taxon>
        <taxon>Bacillati</taxon>
        <taxon>Bacillota</taxon>
        <taxon>Bacilli</taxon>
        <taxon>Bacillales</taxon>
        <taxon>Bacillaceae</taxon>
        <taxon>Bacillus</taxon>
        <taxon>Bacillus amyloliquefaciens group</taxon>
    </lineage>
</organism>
<sequence length="62" mass="7544">MDRELIRIPIPHCYLWLVKTVQRDMRKDLYTRYTADYLKTNEPSLRLVEIDFKALTALCERK</sequence>
<keyword evidence="2" id="KW-1185">Reference proteome</keyword>
<dbReference type="Proteomes" id="UP000234366">
    <property type="component" value="Chromosome"/>
</dbReference>
<evidence type="ECO:0000313" key="2">
    <source>
        <dbReference type="Proteomes" id="UP000234366"/>
    </source>
</evidence>
<name>A0AAI8HQD1_9BACI</name>
<gene>
    <name evidence="1" type="ORF">CWD84_15685</name>
</gene>
<dbReference type="KEGG" id="bsia:CWD84_15685"/>
<protein>
    <submittedName>
        <fullName evidence="1">Uncharacterized protein</fullName>
    </submittedName>
</protein>
<dbReference type="AlphaFoldDB" id="A0AAI8HQD1"/>
<proteinExistence type="predicted"/>
<accession>A0AAI8HQD1</accession>